<evidence type="ECO:0000256" key="2">
    <source>
        <dbReference type="ARBA" id="ARBA00023235"/>
    </source>
</evidence>
<dbReference type="PIRSF" id="PIRSF016184">
    <property type="entry name" value="PhzC_PhzF"/>
    <property type="match status" value="1"/>
</dbReference>
<evidence type="ECO:0000313" key="4">
    <source>
        <dbReference type="Proteomes" id="UP000245263"/>
    </source>
</evidence>
<organism evidence="3 4">
    <name type="scientific">Leptospira kobayashii</name>
    <dbReference type="NCBI Taxonomy" id="1917830"/>
    <lineage>
        <taxon>Bacteria</taxon>
        <taxon>Pseudomonadati</taxon>
        <taxon>Spirochaetota</taxon>
        <taxon>Spirochaetia</taxon>
        <taxon>Leptospirales</taxon>
        <taxon>Leptospiraceae</taxon>
        <taxon>Leptospira</taxon>
    </lineage>
</organism>
<sequence length="268" mass="30198">MRKNLKIYQLDAFADGLFSGNPAAVIPLEEWLPVSLMQSIALENQLSETVYFVKEGDGYRIRWFTPETEVDLCGHATLACASVLFDILDYKKESVSFSSNSGILNVSRDNKQLLLDFPVYALKENSVMDPDLWKFLFGNVPIAYWNSEDHILVFSSEEEVLNLKPNFEALKNKTGGRGWIVTSLSSSEDYDYVYRFFGPALGINEDPATGSAQCALTPFWAKRLGKSKFKSKQLSHRKGYFTTELKGTRVLIGGKVVLYMKGDLEVQI</sequence>
<evidence type="ECO:0000256" key="1">
    <source>
        <dbReference type="ARBA" id="ARBA00008270"/>
    </source>
</evidence>
<dbReference type="RefSeq" id="WP_109018903.1">
    <property type="nucleotide sequence ID" value="NZ_AP025028.1"/>
</dbReference>
<dbReference type="NCBIfam" id="TIGR00654">
    <property type="entry name" value="PhzF_family"/>
    <property type="match status" value="1"/>
</dbReference>
<dbReference type="Proteomes" id="UP000245263">
    <property type="component" value="Chromosome 1"/>
</dbReference>
<gene>
    <name evidence="3" type="ORF">LPTSP3_g14060</name>
</gene>
<dbReference type="InterPro" id="IPR003719">
    <property type="entry name" value="Phenazine_PhzF-like"/>
</dbReference>
<name>A0ABN6KCH9_9LEPT</name>
<evidence type="ECO:0000313" key="3">
    <source>
        <dbReference type="EMBL" id="BDA78476.1"/>
    </source>
</evidence>
<keyword evidence="2 3" id="KW-0413">Isomerase</keyword>
<keyword evidence="4" id="KW-1185">Reference proteome</keyword>
<protein>
    <submittedName>
        <fullName evidence="3">Isomerase</fullName>
    </submittedName>
</protein>
<dbReference type="EMBL" id="AP025028">
    <property type="protein sequence ID" value="BDA78476.1"/>
    <property type="molecule type" value="Genomic_DNA"/>
</dbReference>
<reference evidence="3 4" key="1">
    <citation type="submission" date="2021-08" db="EMBL/GenBank/DDBJ databases">
        <title>Complete genome sequence of Leptospira kobayashii strain E30.</title>
        <authorList>
            <person name="Nakao R."/>
            <person name="Nakamura S."/>
            <person name="Masuzawa T."/>
            <person name="Koizumi N."/>
        </authorList>
    </citation>
    <scope>NUCLEOTIDE SEQUENCE [LARGE SCALE GENOMIC DNA]</scope>
    <source>
        <strain evidence="3 4">E30</strain>
    </source>
</reference>
<dbReference type="Pfam" id="PF02567">
    <property type="entry name" value="PhzC-PhzF"/>
    <property type="match status" value="1"/>
</dbReference>
<dbReference type="Gene3D" id="3.10.310.10">
    <property type="entry name" value="Diaminopimelate Epimerase, Chain A, domain 1"/>
    <property type="match status" value="2"/>
</dbReference>
<dbReference type="PANTHER" id="PTHR13774">
    <property type="entry name" value="PHENAZINE BIOSYNTHESIS PROTEIN"/>
    <property type="match status" value="1"/>
</dbReference>
<proteinExistence type="inferred from homology"/>
<accession>A0ABN6KCH9</accession>
<dbReference type="SUPFAM" id="SSF54506">
    <property type="entry name" value="Diaminopimelate epimerase-like"/>
    <property type="match status" value="1"/>
</dbReference>
<dbReference type="PANTHER" id="PTHR13774:SF17">
    <property type="entry name" value="PHENAZINE BIOSYNTHESIS-LIKE DOMAIN-CONTAINING PROTEIN"/>
    <property type="match status" value="1"/>
</dbReference>
<comment type="similarity">
    <text evidence="1">Belongs to the PhzF family.</text>
</comment>
<dbReference type="GO" id="GO:0016853">
    <property type="term" value="F:isomerase activity"/>
    <property type="evidence" value="ECO:0007669"/>
    <property type="project" value="UniProtKB-KW"/>
</dbReference>